<name>A0A9D1N067_9CLOT</name>
<gene>
    <name evidence="5" type="primary">nrdD</name>
    <name evidence="5" type="ORF">IAD26_04730</name>
</gene>
<dbReference type="EC" id="1.17.4.2" evidence="5"/>
<proteinExistence type="predicted"/>
<dbReference type="Pfam" id="PF03477">
    <property type="entry name" value="ATP-cone"/>
    <property type="match status" value="1"/>
</dbReference>
<accession>A0A9D1N067</accession>
<keyword evidence="1 3" id="KW-0547">Nucleotide-binding</keyword>
<protein>
    <submittedName>
        <fullName evidence="5">Anaerobic ribonucleoside-triphosphate reductase</fullName>
        <ecNumber evidence="5">1.17.4.2</ecNumber>
    </submittedName>
</protein>
<dbReference type="GO" id="GO:0006260">
    <property type="term" value="P:DNA replication"/>
    <property type="evidence" value="ECO:0007669"/>
    <property type="project" value="InterPro"/>
</dbReference>
<dbReference type="InterPro" id="IPR005144">
    <property type="entry name" value="ATP-cone_dom"/>
</dbReference>
<dbReference type="Proteomes" id="UP000886748">
    <property type="component" value="Unassembled WGS sequence"/>
</dbReference>
<evidence type="ECO:0000313" key="5">
    <source>
        <dbReference type="EMBL" id="HIU92420.1"/>
    </source>
</evidence>
<dbReference type="PROSITE" id="PS51161">
    <property type="entry name" value="ATP_CONE"/>
    <property type="match status" value="1"/>
</dbReference>
<dbReference type="EMBL" id="DVOD01000033">
    <property type="protein sequence ID" value="HIU92420.1"/>
    <property type="molecule type" value="Genomic_DNA"/>
</dbReference>
<reference evidence="5" key="2">
    <citation type="journal article" date="2021" name="PeerJ">
        <title>Extensive microbial diversity within the chicken gut microbiome revealed by metagenomics and culture.</title>
        <authorList>
            <person name="Gilroy R."/>
            <person name="Ravi A."/>
            <person name="Getino M."/>
            <person name="Pursley I."/>
            <person name="Horton D.L."/>
            <person name="Alikhan N.F."/>
            <person name="Baker D."/>
            <person name="Gharbi K."/>
            <person name="Hall N."/>
            <person name="Watson M."/>
            <person name="Adriaenssens E.M."/>
            <person name="Foster-Nyarko E."/>
            <person name="Jarju S."/>
            <person name="Secka A."/>
            <person name="Antonio M."/>
            <person name="Oren A."/>
            <person name="Chaudhuri R.R."/>
            <person name="La Ragione R."/>
            <person name="Hildebrand F."/>
            <person name="Pallen M.J."/>
        </authorList>
    </citation>
    <scope>NUCLEOTIDE SEQUENCE</scope>
    <source>
        <strain evidence="5">CHK154-7741</strain>
    </source>
</reference>
<dbReference type="PANTHER" id="PTHR21075">
    <property type="entry name" value="ANAEROBIC RIBONUCLEOSIDE-TRIPHOSPHATE REDUCTASE"/>
    <property type="match status" value="1"/>
</dbReference>
<reference evidence="5" key="1">
    <citation type="submission" date="2020-10" db="EMBL/GenBank/DDBJ databases">
        <authorList>
            <person name="Gilroy R."/>
        </authorList>
    </citation>
    <scope>NUCLEOTIDE SEQUENCE</scope>
    <source>
        <strain evidence="5">CHK154-7741</strain>
    </source>
</reference>
<dbReference type="InterPro" id="IPR012833">
    <property type="entry name" value="NrdD"/>
</dbReference>
<dbReference type="AlphaFoldDB" id="A0A9D1N067"/>
<evidence type="ECO:0000259" key="4">
    <source>
        <dbReference type="PROSITE" id="PS51161"/>
    </source>
</evidence>
<evidence type="ECO:0000256" key="1">
    <source>
        <dbReference type="ARBA" id="ARBA00022741"/>
    </source>
</evidence>
<dbReference type="GO" id="GO:0005524">
    <property type="term" value="F:ATP binding"/>
    <property type="evidence" value="ECO:0007669"/>
    <property type="project" value="UniProtKB-UniRule"/>
</dbReference>
<dbReference type="PANTHER" id="PTHR21075:SF0">
    <property type="entry name" value="ANAEROBIC RIBONUCLEOSIDE-TRIPHOSPHATE REDUCTASE"/>
    <property type="match status" value="1"/>
</dbReference>
<dbReference type="GO" id="GO:0031250">
    <property type="term" value="C:anaerobic ribonucleoside-triphosphate reductase complex"/>
    <property type="evidence" value="ECO:0007669"/>
    <property type="project" value="TreeGrafter"/>
</dbReference>
<organism evidence="5 6">
    <name type="scientific">Candidatus Limenecus avicola</name>
    <dbReference type="NCBI Taxonomy" id="2840847"/>
    <lineage>
        <taxon>Bacteria</taxon>
        <taxon>Bacillati</taxon>
        <taxon>Bacillota</taxon>
        <taxon>Clostridia</taxon>
        <taxon>Eubacteriales</taxon>
        <taxon>Clostridiaceae</taxon>
        <taxon>Clostridiaceae incertae sedis</taxon>
        <taxon>Candidatus Limenecus</taxon>
    </lineage>
</organism>
<keyword evidence="5" id="KW-0560">Oxidoreductase</keyword>
<evidence type="ECO:0000313" key="6">
    <source>
        <dbReference type="Proteomes" id="UP000886748"/>
    </source>
</evidence>
<dbReference type="GO" id="GO:0009265">
    <property type="term" value="P:2'-deoxyribonucleotide biosynthetic process"/>
    <property type="evidence" value="ECO:0007669"/>
    <property type="project" value="TreeGrafter"/>
</dbReference>
<dbReference type="SUPFAM" id="SSF51998">
    <property type="entry name" value="PFL-like glycyl radical enzymes"/>
    <property type="match status" value="1"/>
</dbReference>
<comment type="caution">
    <text evidence="5">The sequence shown here is derived from an EMBL/GenBank/DDBJ whole genome shotgun (WGS) entry which is preliminary data.</text>
</comment>
<evidence type="ECO:0000256" key="3">
    <source>
        <dbReference type="PROSITE-ProRule" id="PRU00492"/>
    </source>
</evidence>
<dbReference type="GO" id="GO:0004748">
    <property type="term" value="F:ribonucleoside-diphosphate reductase activity, thioredoxin disulfide as acceptor"/>
    <property type="evidence" value="ECO:0007669"/>
    <property type="project" value="TreeGrafter"/>
</dbReference>
<dbReference type="GO" id="GO:0008998">
    <property type="term" value="F:ribonucleoside-triphosphate reductase (thioredoxin) activity"/>
    <property type="evidence" value="ECO:0007669"/>
    <property type="project" value="UniProtKB-EC"/>
</dbReference>
<sequence>MNKNDNTNVINIDTTKTSSTIEGAVVTKPKSLEPNNFVLKHSDVEKKYGLNRIKIIKKDGTKEDYDVNKVVSAVKKSAARMLIEFNEKEIQSIKDFVDKSVLQANEPEIEIFKMHCIAENALEAINPKVAKSYRNYRNYKIDFVDMLDKVYQESQKIMYIGDKENSNADSALVSTKRSLIFNQLNKELYKKFFLTVPELQAIRDGYIYIHDMSARRDTMNCCLFDVANVLKGGFEMGNLWYNEPKSLEVAFDVIGDIVMAAASQQYGGFTVPEVDKILAPYAEKTFEISFNKYTNLGVEKEKAEKEALNDVKKDLHDGFQGWEYKFNTVASSRGDYPFITMTMGLGTDRFAKMASLMMLEVRKEGQGKKGSKKPVLFPKVVFLYDEQLHGKGKELEELFNAGIECSKKAMYPDWLSLSGDGYVASMYKKYKRVISPMGCRAFLSPWYEKGGIKPENENDKPIFVGRFNIGAISLHLPMIYAKAQKEGKDFYEVLDYYMEMIRQLHVRTYEYLGEMRASINPLAFCEGGFYGGHLGIHDKIKPLLKSATASFGITALNELQQLHNKKSLVEDGAFALEVMEYINKKVNEFKEQDGNLYAIYGTPAENLCGLQIKQFRKKYGKISNVSDRGYVSNSFHCHVSEDIGPIEKQDLEGRFWNLLNGGKIQYVKYPVSYNTKAIETLVKRAMDKGFYEGVNLSLSYCDDCGHQELAMDICPKCGSKNLTKIDRMNGYLSYSRVKGDTRLNEAKMEEIKDRVSM</sequence>
<feature type="domain" description="ATP-cone" evidence="4">
    <location>
        <begin position="53"/>
        <end position="144"/>
    </location>
</feature>
<dbReference type="Gene3D" id="3.20.70.20">
    <property type="match status" value="1"/>
</dbReference>
<evidence type="ECO:0000256" key="2">
    <source>
        <dbReference type="ARBA" id="ARBA00022840"/>
    </source>
</evidence>
<dbReference type="NCBIfam" id="TIGR02487">
    <property type="entry name" value="NrdD"/>
    <property type="match status" value="1"/>
</dbReference>
<keyword evidence="2 3" id="KW-0067">ATP-binding</keyword>
<dbReference type="Pfam" id="PF13597">
    <property type="entry name" value="NRDD"/>
    <property type="match status" value="1"/>
</dbReference>